<comment type="caution">
    <text evidence="1">The sequence shown here is derived from an EMBL/GenBank/DDBJ whole genome shotgun (WGS) entry which is preliminary data.</text>
</comment>
<dbReference type="EMBL" id="JBCLSQ010000071">
    <property type="protein sequence ID" value="MEY8539103.1"/>
    <property type="molecule type" value="Genomic_DNA"/>
</dbReference>
<evidence type="ECO:0000313" key="2">
    <source>
        <dbReference type="Proteomes" id="UP001565242"/>
    </source>
</evidence>
<dbReference type="GO" id="GO:0032259">
    <property type="term" value="P:methylation"/>
    <property type="evidence" value="ECO:0007669"/>
    <property type="project" value="UniProtKB-KW"/>
</dbReference>
<dbReference type="RefSeq" id="WP_369919080.1">
    <property type="nucleotide sequence ID" value="NZ_JBCLSQ010000071.1"/>
</dbReference>
<reference evidence="1 2" key="1">
    <citation type="submission" date="2024-03" db="EMBL/GenBank/DDBJ databases">
        <title>Mouse gut bacterial collection (mGBC) of GemPharmatech.</title>
        <authorList>
            <person name="He Y."/>
            <person name="Dong L."/>
            <person name="Wu D."/>
            <person name="Gao X."/>
            <person name="Lin Z."/>
        </authorList>
    </citation>
    <scope>NUCLEOTIDE SEQUENCE [LARGE SCALE GENOMIC DNA]</scope>
    <source>
        <strain evidence="1 2">20-218</strain>
    </source>
</reference>
<dbReference type="Gene3D" id="3.40.50.150">
    <property type="entry name" value="Vaccinia Virus protein VP39"/>
    <property type="match status" value="1"/>
</dbReference>
<evidence type="ECO:0000313" key="1">
    <source>
        <dbReference type="EMBL" id="MEY8539103.1"/>
    </source>
</evidence>
<proteinExistence type="predicted"/>
<protein>
    <submittedName>
        <fullName evidence="1">SAM-dependent methyltransferase</fullName>
    </submittedName>
</protein>
<keyword evidence="1" id="KW-0808">Transferase</keyword>
<gene>
    <name evidence="1" type="ORF">AALM99_11850</name>
</gene>
<keyword evidence="2" id="KW-1185">Reference proteome</keyword>
<keyword evidence="1" id="KW-0489">Methyltransferase</keyword>
<dbReference type="Proteomes" id="UP001565242">
    <property type="component" value="Unassembled WGS sequence"/>
</dbReference>
<dbReference type="SUPFAM" id="SSF53335">
    <property type="entry name" value="S-adenosyl-L-methionine-dependent methyltransferases"/>
    <property type="match status" value="1"/>
</dbReference>
<name>A0ABV4DBH1_9LACT</name>
<organism evidence="1 2">
    <name type="scientific">Lactococcus muris</name>
    <dbReference type="NCBI Taxonomy" id="2941330"/>
    <lineage>
        <taxon>Bacteria</taxon>
        <taxon>Bacillati</taxon>
        <taxon>Bacillota</taxon>
        <taxon>Bacilli</taxon>
        <taxon>Lactobacillales</taxon>
        <taxon>Streptococcaceae</taxon>
        <taxon>Lactococcus</taxon>
    </lineage>
</organism>
<dbReference type="InterPro" id="IPR029063">
    <property type="entry name" value="SAM-dependent_MTases_sf"/>
</dbReference>
<dbReference type="GO" id="GO:0008168">
    <property type="term" value="F:methyltransferase activity"/>
    <property type="evidence" value="ECO:0007669"/>
    <property type="project" value="UniProtKB-KW"/>
</dbReference>
<dbReference type="CDD" id="cd02440">
    <property type="entry name" value="AdoMet_MTases"/>
    <property type="match status" value="1"/>
</dbReference>
<sequence length="162" mass="19166">MTKPILDMCCGSKMFYFDKENRNVEYCDIREGTFTNLDRGNIRVTEVNPDTLADFRSLPFEDNSFYQVIFDPPHLKYAGENSWLKAKYGCLDRDNWEEDLKAGFSEAWRVLKPNGTLIFKWNDIDIPLAKLYPLFPEQPIFGQKRPKNKEGKYSHWLVFMKF</sequence>
<accession>A0ABV4DBH1</accession>